<feature type="chain" id="PRO_5003274243" evidence="13">
    <location>
        <begin position="27"/>
        <end position="661"/>
    </location>
</feature>
<keyword evidence="5 13" id="KW-0732">Signal</keyword>
<protein>
    <submittedName>
        <fullName evidence="16">TonB-dependent receptor</fullName>
    </submittedName>
</protein>
<dbReference type="InterPro" id="IPR037066">
    <property type="entry name" value="Plug_dom_sf"/>
</dbReference>
<evidence type="ECO:0000259" key="14">
    <source>
        <dbReference type="Pfam" id="PF00593"/>
    </source>
</evidence>
<evidence type="ECO:0000256" key="12">
    <source>
        <dbReference type="SAM" id="MobiDB-lite"/>
    </source>
</evidence>
<evidence type="ECO:0000256" key="1">
    <source>
        <dbReference type="ARBA" id="ARBA00004571"/>
    </source>
</evidence>
<evidence type="ECO:0000259" key="15">
    <source>
        <dbReference type="Pfam" id="PF07715"/>
    </source>
</evidence>
<evidence type="ECO:0000256" key="10">
    <source>
        <dbReference type="PROSITE-ProRule" id="PRU01360"/>
    </source>
</evidence>
<sequence>MRADLRKTVHHAVLLAACVPFAPAWAQTAVPSPAATPPAAPAGSGLDDLPPPEEAQPAPDIAPVQITVLATGARLAVDRSGQPISVLTAEDLNRIQGTDFTRVLQQVPGVTFANNGGQGAFTGIHLRGADSEQVLFLIDGVRVEDVSAPGAGFDFGTLTPGGIDRLEVLRGANSVVWGSAAIGGVISVTTRQTNGVVASVEGGSRGTFSGNFDAGVKKDRYAYAIDAGYTTTSGISAAASGTEPDGYHQWRIGGRGRVSLTDALSLQATARYTVGKTDIDGYPAPTYTIFADTDEFQRTYQFSGRLGAHYEKGVLTLDGGYALSSTRRLVFDPSTTPDLEYGYRGTSERADLTGSIKLPSDFILNFGGDNEWTRFSSTYDSEAHARLSSGHVLFGWVGPVASLSAAIRVDDHSQFGTHTTFGANGSVKVTSAIRLRASYGEGFKAPTLFQFYSTYGNRALVPETAKSYDAGIEYTSPDGRLRLGATIYRRDSSNLINYVSCYGVTDGICTDRPYGTYANVGSARADGVELEAFYTPTQKWRISALYSYDRAVNRTPGDANEGNALARRPRNVLTTSVDWTSPLAGLVVGADVRLQSSSWDDAANTMRLGAGELTTLRASLPFGNFLDVYARVENLFNDHHPTAAGYGTIGRGAFGGIRVRY</sequence>
<dbReference type="Gene3D" id="2.40.170.20">
    <property type="entry name" value="TonB-dependent receptor, beta-barrel domain"/>
    <property type="match status" value="1"/>
</dbReference>
<evidence type="ECO:0000256" key="13">
    <source>
        <dbReference type="SAM" id="SignalP"/>
    </source>
</evidence>
<dbReference type="AlphaFoldDB" id="F1ZBG1"/>
<dbReference type="FunCoup" id="F1ZBG1">
    <property type="interactions" value="96"/>
</dbReference>
<dbReference type="PANTHER" id="PTHR30069:SF53">
    <property type="entry name" value="COLICIN I RECEPTOR-RELATED"/>
    <property type="match status" value="1"/>
</dbReference>
<comment type="caution">
    <text evidence="16">The sequence shown here is derived from an EMBL/GenBank/DDBJ whole genome shotgun (WGS) entry which is preliminary data.</text>
</comment>
<feature type="region of interest" description="Disordered" evidence="12">
    <location>
        <begin position="30"/>
        <end position="58"/>
    </location>
</feature>
<dbReference type="GO" id="GO:0015889">
    <property type="term" value="P:cobalamin transport"/>
    <property type="evidence" value="ECO:0007669"/>
    <property type="project" value="TreeGrafter"/>
</dbReference>
<evidence type="ECO:0000256" key="2">
    <source>
        <dbReference type="ARBA" id="ARBA00022448"/>
    </source>
</evidence>
<dbReference type="InterPro" id="IPR012910">
    <property type="entry name" value="Plug_dom"/>
</dbReference>
<keyword evidence="3 10" id="KW-1134">Transmembrane beta strand</keyword>
<feature type="signal peptide" evidence="13">
    <location>
        <begin position="1"/>
        <end position="26"/>
    </location>
</feature>
<dbReference type="GO" id="GO:0006811">
    <property type="term" value="P:monoatomic ion transport"/>
    <property type="evidence" value="ECO:0007669"/>
    <property type="project" value="UniProtKB-KW"/>
</dbReference>
<dbReference type="InterPro" id="IPR039426">
    <property type="entry name" value="TonB-dep_rcpt-like"/>
</dbReference>
<dbReference type="PANTHER" id="PTHR30069">
    <property type="entry name" value="TONB-DEPENDENT OUTER MEMBRANE RECEPTOR"/>
    <property type="match status" value="1"/>
</dbReference>
<keyword evidence="6" id="KW-0406">Ion transport</keyword>
<dbReference type="PROSITE" id="PS52016">
    <property type="entry name" value="TONB_DEPENDENT_REC_3"/>
    <property type="match status" value="1"/>
</dbReference>
<keyword evidence="2 10" id="KW-0813">Transport</keyword>
<accession>F1ZBG1</accession>
<proteinExistence type="inferred from homology"/>
<dbReference type="Gene3D" id="2.170.130.10">
    <property type="entry name" value="TonB-dependent receptor, plug domain"/>
    <property type="match status" value="1"/>
</dbReference>
<comment type="subcellular location">
    <subcellularLocation>
        <location evidence="1 10">Cell outer membrane</location>
        <topology evidence="1 10">Multi-pass membrane protein</topology>
    </subcellularLocation>
</comment>
<keyword evidence="9 10" id="KW-0998">Cell outer membrane</keyword>
<evidence type="ECO:0000256" key="11">
    <source>
        <dbReference type="RuleBase" id="RU003357"/>
    </source>
</evidence>
<dbReference type="OrthoDB" id="9796221at2"/>
<feature type="domain" description="TonB-dependent receptor-like beta-barrel" evidence="14">
    <location>
        <begin position="205"/>
        <end position="635"/>
    </location>
</feature>
<evidence type="ECO:0000313" key="16">
    <source>
        <dbReference type="EMBL" id="EGD58141.1"/>
    </source>
</evidence>
<gene>
    <name evidence="16" type="ORF">Y88_0193</name>
</gene>
<dbReference type="GO" id="GO:0009279">
    <property type="term" value="C:cell outer membrane"/>
    <property type="evidence" value="ECO:0007669"/>
    <property type="project" value="UniProtKB-SubCell"/>
</dbReference>
<dbReference type="InParanoid" id="F1ZBG1"/>
<dbReference type="RefSeq" id="WP_008067321.1">
    <property type="nucleotide sequence ID" value="NZ_AQWK01000006.1"/>
</dbReference>
<evidence type="ECO:0000256" key="7">
    <source>
        <dbReference type="ARBA" id="ARBA00023077"/>
    </source>
</evidence>
<keyword evidence="7 11" id="KW-0798">TonB box</keyword>
<evidence type="ECO:0000256" key="6">
    <source>
        <dbReference type="ARBA" id="ARBA00023065"/>
    </source>
</evidence>
<feature type="domain" description="TonB-dependent receptor plug" evidence="15">
    <location>
        <begin position="79"/>
        <end position="185"/>
    </location>
</feature>
<dbReference type="PROSITE" id="PS51257">
    <property type="entry name" value="PROKAR_LIPOPROTEIN"/>
    <property type="match status" value="1"/>
</dbReference>
<dbReference type="SUPFAM" id="SSF56935">
    <property type="entry name" value="Porins"/>
    <property type="match status" value="1"/>
</dbReference>
<name>F1ZBG1_9SPHN</name>
<keyword evidence="17" id="KW-1185">Reference proteome</keyword>
<keyword evidence="8 10" id="KW-0472">Membrane</keyword>
<evidence type="ECO:0000313" key="17">
    <source>
        <dbReference type="Proteomes" id="UP000004728"/>
    </source>
</evidence>
<dbReference type="EMBL" id="AEWJ01000044">
    <property type="protein sequence ID" value="EGD58141.1"/>
    <property type="molecule type" value="Genomic_DNA"/>
</dbReference>
<dbReference type="InterPro" id="IPR036942">
    <property type="entry name" value="Beta-barrel_TonB_sf"/>
</dbReference>
<evidence type="ECO:0000256" key="5">
    <source>
        <dbReference type="ARBA" id="ARBA00022729"/>
    </source>
</evidence>
<evidence type="ECO:0000256" key="9">
    <source>
        <dbReference type="ARBA" id="ARBA00023237"/>
    </source>
</evidence>
<evidence type="ECO:0000256" key="4">
    <source>
        <dbReference type="ARBA" id="ARBA00022692"/>
    </source>
</evidence>
<dbReference type="eggNOG" id="COG4206">
    <property type="taxonomic scope" value="Bacteria"/>
</dbReference>
<dbReference type="HOGENOM" id="CLU_008287_18_5_5"/>
<dbReference type="STRING" id="983920.Y88_0193"/>
<reference evidence="16 17" key="1">
    <citation type="journal article" date="2012" name="J. Bacteriol.">
        <title>Draft Genome Sequence of Novosphingobium nitrogenifigens Y88T.</title>
        <authorList>
            <person name="Strabala T.J."/>
            <person name="Macdonald L."/>
            <person name="Liu V."/>
            <person name="Smit A.M."/>
        </authorList>
    </citation>
    <scope>NUCLEOTIDE SEQUENCE [LARGE SCALE GENOMIC DNA]</scope>
    <source>
        <strain evidence="16 17">DSM 19370</strain>
    </source>
</reference>
<evidence type="ECO:0000256" key="3">
    <source>
        <dbReference type="ARBA" id="ARBA00022452"/>
    </source>
</evidence>
<dbReference type="Pfam" id="PF00593">
    <property type="entry name" value="TonB_dep_Rec_b-barrel"/>
    <property type="match status" value="1"/>
</dbReference>
<dbReference type="Pfam" id="PF07715">
    <property type="entry name" value="Plug"/>
    <property type="match status" value="1"/>
</dbReference>
<organism evidence="16 17">
    <name type="scientific">Novosphingobium nitrogenifigens DSM 19370</name>
    <dbReference type="NCBI Taxonomy" id="983920"/>
    <lineage>
        <taxon>Bacteria</taxon>
        <taxon>Pseudomonadati</taxon>
        <taxon>Pseudomonadota</taxon>
        <taxon>Alphaproteobacteria</taxon>
        <taxon>Sphingomonadales</taxon>
        <taxon>Sphingomonadaceae</taxon>
        <taxon>Novosphingobium</taxon>
    </lineage>
</organism>
<dbReference type="CDD" id="cd01347">
    <property type="entry name" value="ligand_gated_channel"/>
    <property type="match status" value="1"/>
</dbReference>
<evidence type="ECO:0000256" key="8">
    <source>
        <dbReference type="ARBA" id="ARBA00023136"/>
    </source>
</evidence>
<keyword evidence="16" id="KW-0675">Receptor</keyword>
<comment type="similarity">
    <text evidence="10 11">Belongs to the TonB-dependent receptor family.</text>
</comment>
<keyword evidence="4 10" id="KW-0812">Transmembrane</keyword>
<dbReference type="InterPro" id="IPR000531">
    <property type="entry name" value="Beta-barrel_TonB"/>
</dbReference>
<dbReference type="Proteomes" id="UP000004728">
    <property type="component" value="Unassembled WGS sequence"/>
</dbReference>